<name>A0ABT7WS16_9GAMM</name>
<organism evidence="1 2">
    <name type="scientific">Acinetobacter thutiue</name>
    <dbReference type="NCBI Taxonomy" id="2998078"/>
    <lineage>
        <taxon>Bacteria</taxon>
        <taxon>Pseudomonadati</taxon>
        <taxon>Pseudomonadota</taxon>
        <taxon>Gammaproteobacteria</taxon>
        <taxon>Moraxellales</taxon>
        <taxon>Moraxellaceae</taxon>
        <taxon>Acinetobacter</taxon>
    </lineage>
</organism>
<dbReference type="Proteomes" id="UP001168524">
    <property type="component" value="Unassembled WGS sequence"/>
</dbReference>
<evidence type="ECO:0000313" key="1">
    <source>
        <dbReference type="EMBL" id="MDN0015349.1"/>
    </source>
</evidence>
<dbReference type="EMBL" id="JAUDZE010000008">
    <property type="protein sequence ID" value="MDN0015349.1"/>
    <property type="molecule type" value="Genomic_DNA"/>
</dbReference>
<sequence>MVLKHIAILAVVGMCCSACSSKVERDFISGCRQGGAPKSICECTFKKLEEKYSEKTLERMSEYGYAPDDFMHQVMKASEQCIAED</sequence>
<accession>A0ABT7WS16</accession>
<evidence type="ECO:0008006" key="3">
    <source>
        <dbReference type="Google" id="ProtNLM"/>
    </source>
</evidence>
<comment type="caution">
    <text evidence="1">The sequence shown here is derived from an EMBL/GenBank/DDBJ whole genome shotgun (WGS) entry which is preliminary data.</text>
</comment>
<proteinExistence type="predicted"/>
<evidence type="ECO:0000313" key="2">
    <source>
        <dbReference type="Proteomes" id="UP001168524"/>
    </source>
</evidence>
<keyword evidence="2" id="KW-1185">Reference proteome</keyword>
<gene>
    <name evidence="1" type="ORF">QTA56_14080</name>
</gene>
<dbReference type="RefSeq" id="WP_004906502.1">
    <property type="nucleotide sequence ID" value="NZ_JAPQKF010000008.1"/>
</dbReference>
<protein>
    <recommendedName>
        <fullName evidence="3">Lipoprotein</fullName>
    </recommendedName>
</protein>
<reference evidence="1" key="1">
    <citation type="submission" date="2023-06" db="EMBL/GenBank/DDBJ databases">
        <title>Two novel species of Acinetobacter isolated from motorbike repairing workshop in Vietnam.</title>
        <authorList>
            <person name="Le N.T.T."/>
        </authorList>
    </citation>
    <scope>NUCLEOTIDE SEQUENCE</scope>
    <source>
        <strain evidence="1">VNH17</strain>
    </source>
</reference>